<dbReference type="InterPro" id="IPR002110">
    <property type="entry name" value="Ankyrin_rpt"/>
</dbReference>
<dbReference type="Pfam" id="PF22945">
    <property type="entry name" value="LEM-3_GIY-YIG"/>
    <property type="match status" value="1"/>
</dbReference>
<dbReference type="PROSITE" id="PS50297">
    <property type="entry name" value="ANK_REP_REGION"/>
    <property type="match status" value="1"/>
</dbReference>
<dbReference type="PROSITE" id="PS50088">
    <property type="entry name" value="ANK_REPEAT"/>
    <property type="match status" value="1"/>
</dbReference>
<evidence type="ECO:0000313" key="3">
    <source>
        <dbReference type="EMBL" id="KAL3285873.1"/>
    </source>
</evidence>
<dbReference type="EMBL" id="JABFTP020000185">
    <property type="protein sequence ID" value="KAL3285873.1"/>
    <property type="molecule type" value="Genomic_DNA"/>
</dbReference>
<dbReference type="AlphaFoldDB" id="A0ABD2P4S8"/>
<dbReference type="PROSITE" id="PS50954">
    <property type="entry name" value="LEM"/>
    <property type="match status" value="1"/>
</dbReference>
<keyword evidence="4" id="KW-1185">Reference proteome</keyword>
<accession>A0ABD2P4S8</accession>
<dbReference type="SMART" id="SM00248">
    <property type="entry name" value="ANK"/>
    <property type="match status" value="4"/>
</dbReference>
<protein>
    <recommendedName>
        <fullName evidence="2">LEM domain-containing protein</fullName>
    </recommendedName>
</protein>
<evidence type="ECO:0000313" key="4">
    <source>
        <dbReference type="Proteomes" id="UP001516400"/>
    </source>
</evidence>
<dbReference type="Gene3D" id="1.10.720.40">
    <property type="match status" value="1"/>
</dbReference>
<proteinExistence type="predicted"/>
<gene>
    <name evidence="3" type="ORF">HHI36_000393</name>
</gene>
<sequence>MSIYRGRTTREIYLANLLYDAIDDEDINSINTFLTKGADSNLVLPTKGIAPFHLVIGKDSEEFATNLTSLLLQNRADPNVRSDDGLTPLHIAAAYNRTNILRTLLCCGGNPDLRDANYKKAIDYANEHDNKECIDLLLSFMERPNIFNRGELIPAFNLTLEKIVVENGGHTGEYEIVQEYKTEPLTQKNLESLHQLPETNATEYVMNWCQNQLTNASTPVASASVTNSLENSYSNSDFRESSCDESDGGKSVNYSIKHDTITFRKKYRKVRKVSNVSRTSNVSDNVKVAGTDNSGGERKTLNITKDETSGDMFTVLREFSKESGIMTLPNSKSEVYIAVDKANSISSNQDIVATNIILENTINSSDYRTCSSCDMSNVMNRNIFEMTNDLSHLAVEEVKSRRSSTKSEGVFSTDVSFVSVSEVYKYIDEDEGIILFEKRLLKAGTSDYAGSIVSSTLSSKLSSLPASTDYDTDTLRKELTTHGYNPGPITFTTKRIYLRKLKQIKKQPLNQIVSDTNRKIYSVELQKTLRDPDWLKDAAVYKSLEEVLVKEFSNPNPSRKWREGINKTSFTYLLLDPRITNNLPCRAEFMDAKELWEVFLSSIFYVGKGKRSRPYSHLYEAVNLWKQGKKGAPNKKLNQILNIWNDNGGVICLHIFQNVIPVEAYTREAAIISALKIENLRNIKGGEFYGLVSTWTQKQKKMLGVYLLHKALMIFINEGERQLSPTDIE</sequence>
<keyword evidence="1" id="KW-0040">ANK repeat</keyword>
<evidence type="ECO:0000256" key="1">
    <source>
        <dbReference type="PROSITE-ProRule" id="PRU00023"/>
    </source>
</evidence>
<dbReference type="Proteomes" id="UP001516400">
    <property type="component" value="Unassembled WGS sequence"/>
</dbReference>
<dbReference type="InterPro" id="IPR003887">
    <property type="entry name" value="LEM_dom"/>
</dbReference>
<dbReference type="InterPro" id="IPR036770">
    <property type="entry name" value="Ankyrin_rpt-contain_sf"/>
</dbReference>
<dbReference type="InterPro" id="IPR011015">
    <property type="entry name" value="LEM/LEM-like_dom_sf"/>
</dbReference>
<dbReference type="Gene3D" id="1.25.40.20">
    <property type="entry name" value="Ankyrin repeat-containing domain"/>
    <property type="match status" value="1"/>
</dbReference>
<dbReference type="SUPFAM" id="SSF63451">
    <property type="entry name" value="LEM domain"/>
    <property type="match status" value="1"/>
</dbReference>
<evidence type="ECO:0000259" key="2">
    <source>
        <dbReference type="PROSITE" id="PS50954"/>
    </source>
</evidence>
<organism evidence="3 4">
    <name type="scientific">Cryptolaemus montrouzieri</name>
    <dbReference type="NCBI Taxonomy" id="559131"/>
    <lineage>
        <taxon>Eukaryota</taxon>
        <taxon>Metazoa</taxon>
        <taxon>Ecdysozoa</taxon>
        <taxon>Arthropoda</taxon>
        <taxon>Hexapoda</taxon>
        <taxon>Insecta</taxon>
        <taxon>Pterygota</taxon>
        <taxon>Neoptera</taxon>
        <taxon>Endopterygota</taxon>
        <taxon>Coleoptera</taxon>
        <taxon>Polyphaga</taxon>
        <taxon>Cucujiformia</taxon>
        <taxon>Coccinelloidea</taxon>
        <taxon>Coccinellidae</taxon>
        <taxon>Scymninae</taxon>
        <taxon>Scymnini</taxon>
        <taxon>Cryptolaemus</taxon>
    </lineage>
</organism>
<dbReference type="SUPFAM" id="SSF48403">
    <property type="entry name" value="Ankyrin repeat"/>
    <property type="match status" value="1"/>
</dbReference>
<dbReference type="CDD" id="cd12934">
    <property type="entry name" value="LEM"/>
    <property type="match status" value="1"/>
</dbReference>
<dbReference type="InterPro" id="IPR034998">
    <property type="entry name" value="ANKLE1"/>
</dbReference>
<reference evidence="3 4" key="1">
    <citation type="journal article" date="2021" name="BMC Biol.">
        <title>Horizontally acquired antibacterial genes associated with adaptive radiation of ladybird beetles.</title>
        <authorList>
            <person name="Li H.S."/>
            <person name="Tang X.F."/>
            <person name="Huang Y.H."/>
            <person name="Xu Z.Y."/>
            <person name="Chen M.L."/>
            <person name="Du X.Y."/>
            <person name="Qiu B.Y."/>
            <person name="Chen P.T."/>
            <person name="Zhang W."/>
            <person name="Slipinski A."/>
            <person name="Escalona H.E."/>
            <person name="Waterhouse R.M."/>
            <person name="Zwick A."/>
            <person name="Pang H."/>
        </authorList>
    </citation>
    <scope>NUCLEOTIDE SEQUENCE [LARGE SCALE GENOMIC DNA]</scope>
    <source>
        <strain evidence="3">SYSU2018</strain>
    </source>
</reference>
<feature type="repeat" description="ANK" evidence="1">
    <location>
        <begin position="84"/>
        <end position="116"/>
    </location>
</feature>
<dbReference type="SMART" id="SM00540">
    <property type="entry name" value="LEM"/>
    <property type="match status" value="1"/>
</dbReference>
<dbReference type="Pfam" id="PF12796">
    <property type="entry name" value="Ank_2"/>
    <property type="match status" value="1"/>
</dbReference>
<name>A0ABD2P4S8_9CUCU</name>
<dbReference type="PANTHER" id="PTHR46427">
    <property type="entry name" value="ANKYRIN REPEAT AND LEM DOMAIN-CONTAINING PROTEIN 1"/>
    <property type="match status" value="1"/>
</dbReference>
<dbReference type="PANTHER" id="PTHR46427:SF1">
    <property type="entry name" value="ANKYRIN REPEAT AND LEM DOMAIN-CONTAINING PROTEIN 1"/>
    <property type="match status" value="1"/>
</dbReference>
<dbReference type="Pfam" id="PF03020">
    <property type="entry name" value="LEM"/>
    <property type="match status" value="1"/>
</dbReference>
<feature type="domain" description="LEM" evidence="2">
    <location>
        <begin position="464"/>
        <end position="508"/>
    </location>
</feature>
<comment type="caution">
    <text evidence="3">The sequence shown here is derived from an EMBL/GenBank/DDBJ whole genome shotgun (WGS) entry which is preliminary data.</text>
</comment>
<dbReference type="CDD" id="cd10454">
    <property type="entry name" value="GIY-YIG_COG3680_Meta"/>
    <property type="match status" value="1"/>
</dbReference>